<dbReference type="Proteomes" id="UP001564626">
    <property type="component" value="Unassembled WGS sequence"/>
</dbReference>
<protein>
    <submittedName>
        <fullName evidence="1">Glycosyltransferase family 9 protein</fullName>
    </submittedName>
</protein>
<dbReference type="Gene3D" id="3.40.50.2000">
    <property type="entry name" value="Glycogen Phosphorylase B"/>
    <property type="match status" value="1"/>
</dbReference>
<evidence type="ECO:0000313" key="2">
    <source>
        <dbReference type="Proteomes" id="UP001564626"/>
    </source>
</evidence>
<organism evidence="1 2">
    <name type="scientific">Saccharopolyspora cebuensis</name>
    <dbReference type="NCBI Taxonomy" id="418759"/>
    <lineage>
        <taxon>Bacteria</taxon>
        <taxon>Bacillati</taxon>
        <taxon>Actinomycetota</taxon>
        <taxon>Actinomycetes</taxon>
        <taxon>Pseudonocardiales</taxon>
        <taxon>Pseudonocardiaceae</taxon>
        <taxon>Saccharopolyspora</taxon>
    </lineage>
</organism>
<dbReference type="RefSeq" id="WP_369775230.1">
    <property type="nucleotide sequence ID" value="NZ_JBGEHV010000044.1"/>
</dbReference>
<feature type="non-terminal residue" evidence="1">
    <location>
        <position position="177"/>
    </location>
</feature>
<dbReference type="InterPro" id="IPR051199">
    <property type="entry name" value="LPS_LOS_Heptosyltrfase"/>
</dbReference>
<proteinExistence type="predicted"/>
<evidence type="ECO:0000313" key="1">
    <source>
        <dbReference type="EMBL" id="MEY8041919.1"/>
    </source>
</evidence>
<reference evidence="1 2" key="1">
    <citation type="submission" date="2024-08" db="EMBL/GenBank/DDBJ databases">
        <title>Genome mining of Saccharopolyspora cebuensis PGLac3 from Nigerian medicinal plant.</title>
        <authorList>
            <person name="Ezeobiora C.E."/>
            <person name="Igbokwe N.H."/>
            <person name="Amin D.H."/>
            <person name="Mendie U.E."/>
        </authorList>
    </citation>
    <scope>NUCLEOTIDE SEQUENCE [LARGE SCALE GENOMIC DNA]</scope>
    <source>
        <strain evidence="1 2">PGLac3</strain>
    </source>
</reference>
<dbReference type="EMBL" id="JBGEHV010000044">
    <property type="protein sequence ID" value="MEY8041919.1"/>
    <property type="molecule type" value="Genomic_DNA"/>
</dbReference>
<dbReference type="SUPFAM" id="SSF53756">
    <property type="entry name" value="UDP-Glycosyltransferase/glycogen phosphorylase"/>
    <property type="match status" value="1"/>
</dbReference>
<accession>A0ABV4CR86</accession>
<keyword evidence="2" id="KW-1185">Reference proteome</keyword>
<sequence>MAVTPVVLVLRALGLGDLLTAVPALRAVRAHWPGHRIVLAAPEGLTWPARATGAVDEVAGVPDLAAFRWSGPAPDVAVNLHGSGPQSIAALRGTGARRVLSHAHPDHPEVPGPDWSADEHEVRRWCRLLAHHGVPADPADLGLPPPGPTPLPGAAVLHPGASHAARRWPAERFARVA</sequence>
<dbReference type="PANTHER" id="PTHR30160:SF1">
    <property type="entry name" value="LIPOPOLYSACCHARIDE 1,2-N-ACETYLGLUCOSAMINETRANSFERASE-RELATED"/>
    <property type="match status" value="1"/>
</dbReference>
<dbReference type="PANTHER" id="PTHR30160">
    <property type="entry name" value="TETRAACYLDISACCHARIDE 4'-KINASE-RELATED"/>
    <property type="match status" value="1"/>
</dbReference>
<comment type="caution">
    <text evidence="1">The sequence shown here is derived from an EMBL/GenBank/DDBJ whole genome shotgun (WGS) entry which is preliminary data.</text>
</comment>
<name>A0ABV4CR86_9PSEU</name>
<gene>
    <name evidence="1" type="ORF">AB8O55_21115</name>
</gene>